<evidence type="ECO:0000313" key="3">
    <source>
        <dbReference type="EMBL" id="EKG20252.1"/>
    </source>
</evidence>
<feature type="transmembrane region" description="Helical" evidence="2">
    <location>
        <begin position="52"/>
        <end position="73"/>
    </location>
</feature>
<proteinExistence type="predicted"/>
<feature type="transmembrane region" description="Helical" evidence="2">
    <location>
        <begin position="130"/>
        <end position="148"/>
    </location>
</feature>
<feature type="compositionally biased region" description="Basic and acidic residues" evidence="1">
    <location>
        <begin position="206"/>
        <end position="215"/>
    </location>
</feature>
<name>K2S5F8_MACPH</name>
<feature type="transmembrane region" description="Helical" evidence="2">
    <location>
        <begin position="252"/>
        <end position="269"/>
    </location>
</feature>
<gene>
    <name evidence="3" type="ORF">MPH_02369</name>
</gene>
<evidence type="ECO:0000313" key="4">
    <source>
        <dbReference type="Proteomes" id="UP000007129"/>
    </source>
</evidence>
<dbReference type="VEuPathDB" id="FungiDB:MPH_02369"/>
<keyword evidence="2" id="KW-1133">Transmembrane helix</keyword>
<sequence>MDLLNPPTNYIGTALFLSYILVALVLTARALLHLHTLHFESLVHDTSPASAARFATLATAAFVIFATLSYNMVSFLAISYTSFCEARGLDLLPADLPDVFGQVGHWMLSSTLFADFARDLVVGGTAPSRAWAQTALVWSLGVSVFVGTEGKRRWTRGGWAGGKGAVVVALAQVLPVSFALVLWLMGDVDDSSSSTDHQTPSGIQEGKPDGKKPGEDAEDAVEVSPAVPAAAVAYLAALPFLAQAARESMMKLIGVVFLLRACLAVPYLASKPAPKGSTTSSTRDLTYGVIAAGGLVQLGLVWSKAVTNSSDWVEIVEGIWENPAVGAVAMDAVFGAFSAVVFVLVD</sequence>
<dbReference type="AlphaFoldDB" id="K2S5F8"/>
<dbReference type="EMBL" id="AHHD01000090">
    <property type="protein sequence ID" value="EKG20252.1"/>
    <property type="molecule type" value="Genomic_DNA"/>
</dbReference>
<dbReference type="Proteomes" id="UP000007129">
    <property type="component" value="Unassembled WGS sequence"/>
</dbReference>
<dbReference type="eggNOG" id="ENOG502SSTS">
    <property type="taxonomic scope" value="Eukaryota"/>
</dbReference>
<organism evidence="3 4">
    <name type="scientific">Macrophomina phaseolina (strain MS6)</name>
    <name type="common">Charcoal rot fungus</name>
    <dbReference type="NCBI Taxonomy" id="1126212"/>
    <lineage>
        <taxon>Eukaryota</taxon>
        <taxon>Fungi</taxon>
        <taxon>Dikarya</taxon>
        <taxon>Ascomycota</taxon>
        <taxon>Pezizomycotina</taxon>
        <taxon>Dothideomycetes</taxon>
        <taxon>Dothideomycetes incertae sedis</taxon>
        <taxon>Botryosphaeriales</taxon>
        <taxon>Botryosphaeriaceae</taxon>
        <taxon>Macrophomina</taxon>
    </lineage>
</organism>
<dbReference type="InParanoid" id="K2S5F8"/>
<keyword evidence="2" id="KW-0472">Membrane</keyword>
<feature type="transmembrane region" description="Helical" evidence="2">
    <location>
        <begin position="226"/>
        <end position="245"/>
    </location>
</feature>
<protein>
    <submittedName>
        <fullName evidence="3">Uncharacterized protein</fullName>
    </submittedName>
</protein>
<dbReference type="OrthoDB" id="18595at2759"/>
<feature type="transmembrane region" description="Helical" evidence="2">
    <location>
        <begin position="285"/>
        <end position="303"/>
    </location>
</feature>
<feature type="transmembrane region" description="Helical" evidence="2">
    <location>
        <begin position="12"/>
        <end position="32"/>
    </location>
</feature>
<dbReference type="HOGENOM" id="CLU_801862_0_0_1"/>
<accession>K2S5F8</accession>
<feature type="compositionally biased region" description="Polar residues" evidence="1">
    <location>
        <begin position="192"/>
        <end position="202"/>
    </location>
</feature>
<comment type="caution">
    <text evidence="3">The sequence shown here is derived from an EMBL/GenBank/DDBJ whole genome shotgun (WGS) entry which is preliminary data.</text>
</comment>
<feature type="region of interest" description="Disordered" evidence="1">
    <location>
        <begin position="192"/>
        <end position="220"/>
    </location>
</feature>
<evidence type="ECO:0000256" key="2">
    <source>
        <dbReference type="SAM" id="Phobius"/>
    </source>
</evidence>
<reference evidence="3 4" key="1">
    <citation type="journal article" date="2012" name="BMC Genomics">
        <title>Tools to kill: Genome of one of the most destructive plant pathogenic fungi Macrophomina phaseolina.</title>
        <authorList>
            <person name="Islam M.S."/>
            <person name="Haque M.S."/>
            <person name="Islam M.M."/>
            <person name="Emdad E.M."/>
            <person name="Halim A."/>
            <person name="Hossen Q.M.M."/>
            <person name="Hossain M.Z."/>
            <person name="Ahmed B."/>
            <person name="Rahim S."/>
            <person name="Rahman M.S."/>
            <person name="Alam M.M."/>
            <person name="Hou S."/>
            <person name="Wan X."/>
            <person name="Saito J.A."/>
            <person name="Alam M."/>
        </authorList>
    </citation>
    <scope>NUCLEOTIDE SEQUENCE [LARGE SCALE GENOMIC DNA]</scope>
    <source>
        <strain evidence="3 4">MS6</strain>
    </source>
</reference>
<keyword evidence="2" id="KW-0812">Transmembrane</keyword>
<feature type="transmembrane region" description="Helical" evidence="2">
    <location>
        <begin position="324"/>
        <end position="345"/>
    </location>
</feature>
<evidence type="ECO:0000256" key="1">
    <source>
        <dbReference type="SAM" id="MobiDB-lite"/>
    </source>
</evidence>
<feature type="transmembrane region" description="Helical" evidence="2">
    <location>
        <begin position="160"/>
        <end position="185"/>
    </location>
</feature>